<proteinExistence type="predicted"/>
<dbReference type="Proteomes" id="UP001500582">
    <property type="component" value="Unassembled WGS sequence"/>
</dbReference>
<protein>
    <submittedName>
        <fullName evidence="2">Uncharacterized protein</fullName>
    </submittedName>
</protein>
<keyword evidence="1" id="KW-0472">Membrane</keyword>
<evidence type="ECO:0000256" key="1">
    <source>
        <dbReference type="SAM" id="Phobius"/>
    </source>
</evidence>
<feature type="transmembrane region" description="Helical" evidence="1">
    <location>
        <begin position="103"/>
        <end position="124"/>
    </location>
</feature>
<keyword evidence="1" id="KW-1133">Transmembrane helix</keyword>
<dbReference type="RefSeq" id="WP_345211796.1">
    <property type="nucleotide sequence ID" value="NZ_BAABFT010000007.1"/>
</dbReference>
<gene>
    <name evidence="2" type="ORF">GCM10023149_28720</name>
</gene>
<evidence type="ECO:0000313" key="2">
    <source>
        <dbReference type="EMBL" id="GAA4326097.1"/>
    </source>
</evidence>
<accession>A0ABP8GKP0</accession>
<feature type="transmembrane region" description="Helical" evidence="1">
    <location>
        <begin position="68"/>
        <end position="91"/>
    </location>
</feature>
<organism evidence="2 3">
    <name type="scientific">Mucilaginibacter gynuensis</name>
    <dbReference type="NCBI Taxonomy" id="1302236"/>
    <lineage>
        <taxon>Bacteria</taxon>
        <taxon>Pseudomonadati</taxon>
        <taxon>Bacteroidota</taxon>
        <taxon>Sphingobacteriia</taxon>
        <taxon>Sphingobacteriales</taxon>
        <taxon>Sphingobacteriaceae</taxon>
        <taxon>Mucilaginibacter</taxon>
    </lineage>
</organism>
<evidence type="ECO:0000313" key="3">
    <source>
        <dbReference type="Proteomes" id="UP001500582"/>
    </source>
</evidence>
<name>A0ABP8GKP0_9SPHI</name>
<keyword evidence="1" id="KW-0812">Transmembrane</keyword>
<keyword evidence="3" id="KW-1185">Reference proteome</keyword>
<dbReference type="EMBL" id="BAABFT010000007">
    <property type="protein sequence ID" value="GAA4326097.1"/>
    <property type="molecule type" value="Genomic_DNA"/>
</dbReference>
<comment type="caution">
    <text evidence="2">The sequence shown here is derived from an EMBL/GenBank/DDBJ whole genome shotgun (WGS) entry which is preliminary data.</text>
</comment>
<reference evidence="3" key="1">
    <citation type="journal article" date="2019" name="Int. J. Syst. Evol. Microbiol.">
        <title>The Global Catalogue of Microorganisms (GCM) 10K type strain sequencing project: providing services to taxonomists for standard genome sequencing and annotation.</title>
        <authorList>
            <consortium name="The Broad Institute Genomics Platform"/>
            <consortium name="The Broad Institute Genome Sequencing Center for Infectious Disease"/>
            <person name="Wu L."/>
            <person name="Ma J."/>
        </authorList>
    </citation>
    <scope>NUCLEOTIDE SEQUENCE [LARGE SCALE GENOMIC DNA]</scope>
    <source>
        <strain evidence="3">JCM 17705</strain>
    </source>
</reference>
<sequence length="170" mass="18608">MAFLSLVIFVYSTFDIFNRFSEPTFSFTGSVYGFEDNGKTDESDDLANLFKAKIKTATETAKQDQQTYFLVSLLVTALTAASTLVATIQAAKSGSALGKAQPSVIIIGVLTFCSTIASAVSTRLNEVKTEDAKKVTEIITLRDAFFTDYDKASDAQKHNVVVTYKRKLEI</sequence>